<sequence length="378" mass="39359">MATSLLRLGRLGSLKCLQQDGWGSLRTPLTAAFCTKAEKPKKAAKKASSKTLEASDERAALLAYKTTVAFPTRLSTPGFLSQGVALGEYEQSGNPVTGESAVAAGAASAGPTLSTPQVSAESLTEENVTTADAKRAESVDSAKAEPESCDLGAAAEATPIAETATEKDATSPTSADVEAPKSEVAPKDDDATSSSSSSSDSDSDSDSDDEKPDKTEMTEPVVQTEDKAGQEEMPSAVSKEPASDVKTGAVPKRAPDIAAKPTPEVILDPATKVASKPEVEIKAAPETTEAVAAAEELVDPAPVITDAEEVRAEPEVAAAPEEAAAAPAPEPEPEPFDNTTYKNLQHHSYNMYTFVDMDVEMAKHRLPQPSTGRPSPRH</sequence>
<dbReference type="GO" id="GO:0042775">
    <property type="term" value="P:mitochondrial ATP synthesis coupled electron transport"/>
    <property type="evidence" value="ECO:0007669"/>
    <property type="project" value="TreeGrafter"/>
</dbReference>
<comment type="caution">
    <text evidence="2">The sequence shown here is derived from an EMBL/GenBank/DDBJ whole genome shotgun (WGS) entry which is preliminary data.</text>
</comment>
<dbReference type="PANTHER" id="PTHR17117:SF3">
    <property type="entry name" value="NADH DEHYDROGENASE [UBIQUINONE] FLAVOPROTEIN 3, MITOCHONDRIAL"/>
    <property type="match status" value="1"/>
</dbReference>
<protein>
    <submittedName>
        <fullName evidence="2">Uncharacterized protein</fullName>
    </submittedName>
</protein>
<dbReference type="GO" id="GO:0045271">
    <property type="term" value="C:respiratory chain complex I"/>
    <property type="evidence" value="ECO:0007669"/>
    <property type="project" value="InterPro"/>
</dbReference>
<name>A0A5N5PCI1_PANHP</name>
<organism evidence="2 3">
    <name type="scientific">Pangasianodon hypophthalmus</name>
    <name type="common">Striped catfish</name>
    <name type="synonym">Helicophagus hypophthalmus</name>
    <dbReference type="NCBI Taxonomy" id="310915"/>
    <lineage>
        <taxon>Eukaryota</taxon>
        <taxon>Metazoa</taxon>
        <taxon>Chordata</taxon>
        <taxon>Craniata</taxon>
        <taxon>Vertebrata</taxon>
        <taxon>Euteleostomi</taxon>
        <taxon>Actinopterygii</taxon>
        <taxon>Neopterygii</taxon>
        <taxon>Teleostei</taxon>
        <taxon>Ostariophysi</taxon>
        <taxon>Siluriformes</taxon>
        <taxon>Pangasiidae</taxon>
        <taxon>Pangasianodon</taxon>
    </lineage>
</organism>
<keyword evidence="3" id="KW-1185">Reference proteome</keyword>
<accession>A0A5N5PCI1</accession>
<feature type="region of interest" description="Disordered" evidence="1">
    <location>
        <begin position="310"/>
        <end position="343"/>
    </location>
</feature>
<dbReference type="PANTHER" id="PTHR17117">
    <property type="entry name" value="NADH-UBIQUINONE OXIDOREDUCTASE"/>
    <property type="match status" value="1"/>
</dbReference>
<gene>
    <name evidence="2" type="ORF">PHYPO_G00208660</name>
</gene>
<feature type="compositionally biased region" description="Acidic residues" evidence="1">
    <location>
        <begin position="201"/>
        <end position="210"/>
    </location>
</feature>
<dbReference type="InterPro" id="IPR026193">
    <property type="entry name" value="NDUFV3"/>
</dbReference>
<dbReference type="GO" id="GO:0005739">
    <property type="term" value="C:mitochondrion"/>
    <property type="evidence" value="ECO:0007669"/>
    <property type="project" value="InterPro"/>
</dbReference>
<reference evidence="2 3" key="1">
    <citation type="submission" date="2019-06" db="EMBL/GenBank/DDBJ databases">
        <title>A chromosome-scale genome assembly of the striped catfish, Pangasianodon hypophthalmus.</title>
        <authorList>
            <person name="Wen M."/>
            <person name="Zahm M."/>
            <person name="Roques C."/>
            <person name="Cabau C."/>
            <person name="Klopp C."/>
            <person name="Donnadieu C."/>
            <person name="Jouanno E."/>
            <person name="Avarre J.-C."/>
            <person name="Campet M."/>
            <person name="Ha T.T.T."/>
            <person name="Dugue R."/>
            <person name="Lampietro C."/>
            <person name="Louis A."/>
            <person name="Herpin A."/>
            <person name="Echchiki A."/>
            <person name="Berthelot C."/>
            <person name="Parey E."/>
            <person name="Roest-Crollius H."/>
            <person name="Braasch I."/>
            <person name="Postlethwait J."/>
            <person name="Bobe J."/>
            <person name="Montfort J."/>
            <person name="Bouchez O."/>
            <person name="Begum T."/>
            <person name="Schartl M."/>
            <person name="Guiguen Y."/>
        </authorList>
    </citation>
    <scope>NUCLEOTIDE SEQUENCE [LARGE SCALE GENOMIC DNA]</scope>
    <source>
        <strain evidence="2 3">Indonesia</strain>
        <tissue evidence="2">Blood</tissue>
    </source>
</reference>
<evidence type="ECO:0000313" key="2">
    <source>
        <dbReference type="EMBL" id="KAB5577334.1"/>
    </source>
</evidence>
<feature type="compositionally biased region" description="Low complexity" evidence="1">
    <location>
        <begin position="153"/>
        <end position="163"/>
    </location>
</feature>
<dbReference type="Pfam" id="PF15880">
    <property type="entry name" value="NDUFV3"/>
    <property type="match status" value="1"/>
</dbReference>
<evidence type="ECO:0000313" key="3">
    <source>
        <dbReference type="Proteomes" id="UP000327468"/>
    </source>
</evidence>
<feature type="region of interest" description="Disordered" evidence="1">
    <location>
        <begin position="107"/>
        <end position="263"/>
    </location>
</feature>
<feature type="compositionally biased region" description="Basic and acidic residues" evidence="1">
    <location>
        <begin position="178"/>
        <end position="190"/>
    </location>
</feature>
<dbReference type="EMBL" id="VFJC01000006">
    <property type="protein sequence ID" value="KAB5577334.1"/>
    <property type="molecule type" value="Genomic_DNA"/>
</dbReference>
<evidence type="ECO:0000256" key="1">
    <source>
        <dbReference type="SAM" id="MobiDB-lite"/>
    </source>
</evidence>
<feature type="compositionally biased region" description="Basic and acidic residues" evidence="1">
    <location>
        <begin position="132"/>
        <end position="146"/>
    </location>
</feature>
<dbReference type="Proteomes" id="UP000327468">
    <property type="component" value="Chromosome 5"/>
</dbReference>
<proteinExistence type="predicted"/>
<feature type="compositionally biased region" description="Polar residues" evidence="1">
    <location>
        <begin position="111"/>
        <end position="130"/>
    </location>
</feature>
<feature type="compositionally biased region" description="Low complexity" evidence="1">
    <location>
        <begin position="315"/>
        <end position="327"/>
    </location>
</feature>
<dbReference type="AlphaFoldDB" id="A0A5N5PCI1"/>